<dbReference type="Gene3D" id="1.20.1280.50">
    <property type="match status" value="1"/>
</dbReference>
<sequence>MSLHEDPMMTEEEPYEYVTLDQYLPKEIKMMIFEFLPVQSLFMVAHQVCKDWHQLLCTEKNKFIWFRLLSNILKTKLMIINDDGKKITKQQEMIQFLSCKQWRKLLKFITLKERSIIKNYLHLQQEKKTESEKTTRLTQPEDPPSDDEDEEWNDVDNEETSTTPTIENLQSTESTNDSQMQLSSSTIEYPSGLDLFKEDEDTIRSSFKERTLICKSIKASSVDFTSQDIEKTRDARNTRSFWSSTGSKDNKANEFLIYQLQDPWFVVERERKLQKAKSVKKWTEFYKYVDVINTKEGKSDDTTDHDESVMSFDSQIGVLFLEKFTLKPFLASWQNNNCYAPKQVSLSVAKISPTTKLEDLKFETLDNLEYPVQNTNEFHQFEAGPFIILYKRDNNIDLPPTEKTTTEETVRSETTRNDDEDDEDEGIEVENEDEEAEEGQNQDNGATTRIVITDDDLLHALSLSGGAINDDFYRELRRIAERKLIEKRREVEENMLFQQLSAREEGNILVRFNLLGKGQTQPTDNLYYTCLEFVDLSGSAFVL</sequence>
<dbReference type="AlphaFoldDB" id="A0AA88H0P5"/>
<feature type="compositionally biased region" description="Basic and acidic residues" evidence="1">
    <location>
        <begin position="404"/>
        <end position="417"/>
    </location>
</feature>
<dbReference type="InterPro" id="IPR001810">
    <property type="entry name" value="F-box_dom"/>
</dbReference>
<name>A0AA88H0P5_NAELO</name>
<feature type="region of interest" description="Disordered" evidence="1">
    <location>
        <begin position="397"/>
        <end position="447"/>
    </location>
</feature>
<reference evidence="3 4" key="1">
    <citation type="journal article" date="2018" name="BMC Genomics">
        <title>The genome of Naegleria lovaniensis, the basis for a comparative approach to unravel pathogenicity factors of the human pathogenic amoeba N. fowleri.</title>
        <authorList>
            <person name="Liechti N."/>
            <person name="Schurch N."/>
            <person name="Bruggmann R."/>
            <person name="Wittwer M."/>
        </authorList>
    </citation>
    <scope>NUCLEOTIDE SEQUENCE [LARGE SCALE GENOMIC DNA]</scope>
    <source>
        <strain evidence="3 4">ATCC 30569</strain>
    </source>
</reference>
<accession>A0AA88H0P5</accession>
<evidence type="ECO:0000256" key="1">
    <source>
        <dbReference type="SAM" id="MobiDB-lite"/>
    </source>
</evidence>
<comment type="caution">
    <text evidence="3">The sequence shown here is derived from an EMBL/GenBank/DDBJ whole genome shotgun (WGS) entry which is preliminary data.</text>
</comment>
<dbReference type="InterPro" id="IPR055336">
    <property type="entry name" value="At4g00755-like"/>
</dbReference>
<feature type="region of interest" description="Disordered" evidence="1">
    <location>
        <begin position="129"/>
        <end position="183"/>
    </location>
</feature>
<dbReference type="CDD" id="cd09917">
    <property type="entry name" value="F-box_SF"/>
    <property type="match status" value="1"/>
</dbReference>
<evidence type="ECO:0000259" key="2">
    <source>
        <dbReference type="PROSITE" id="PS50181"/>
    </source>
</evidence>
<dbReference type="Proteomes" id="UP000816034">
    <property type="component" value="Unassembled WGS sequence"/>
</dbReference>
<feature type="compositionally biased region" description="Acidic residues" evidence="1">
    <location>
        <begin position="418"/>
        <end position="440"/>
    </location>
</feature>
<evidence type="ECO:0000313" key="3">
    <source>
        <dbReference type="EMBL" id="KAG2389556.1"/>
    </source>
</evidence>
<dbReference type="EMBL" id="PYSW02000007">
    <property type="protein sequence ID" value="KAG2389556.1"/>
    <property type="molecule type" value="Genomic_DNA"/>
</dbReference>
<feature type="domain" description="F-box" evidence="2">
    <location>
        <begin position="18"/>
        <end position="68"/>
    </location>
</feature>
<dbReference type="PANTHER" id="PTHR39741:SF2">
    <property type="entry name" value="F-BOX DOMAIN-CONTAINING PROTEIN"/>
    <property type="match status" value="1"/>
</dbReference>
<dbReference type="Pfam" id="PF12937">
    <property type="entry name" value="F-box-like"/>
    <property type="match status" value="1"/>
</dbReference>
<feature type="compositionally biased region" description="Acidic residues" evidence="1">
    <location>
        <begin position="143"/>
        <end position="159"/>
    </location>
</feature>
<feature type="compositionally biased region" description="Polar residues" evidence="1">
    <location>
        <begin position="160"/>
        <end position="183"/>
    </location>
</feature>
<gene>
    <name evidence="3" type="ORF">C9374_014116</name>
</gene>
<dbReference type="PANTHER" id="PTHR39741">
    <property type="entry name" value="F-BOX DOMAIN CONTAINING PROTEIN, EXPRESSED"/>
    <property type="match status" value="1"/>
</dbReference>
<keyword evidence="4" id="KW-1185">Reference proteome</keyword>
<dbReference type="SUPFAM" id="SSF81383">
    <property type="entry name" value="F-box domain"/>
    <property type="match status" value="1"/>
</dbReference>
<dbReference type="PROSITE" id="PS50181">
    <property type="entry name" value="FBOX"/>
    <property type="match status" value="1"/>
</dbReference>
<dbReference type="InterPro" id="IPR036047">
    <property type="entry name" value="F-box-like_dom_sf"/>
</dbReference>
<evidence type="ECO:0000313" key="4">
    <source>
        <dbReference type="Proteomes" id="UP000816034"/>
    </source>
</evidence>
<protein>
    <recommendedName>
        <fullName evidence="2">F-box domain-containing protein</fullName>
    </recommendedName>
</protein>
<dbReference type="RefSeq" id="XP_044553548.1">
    <property type="nucleotide sequence ID" value="XM_044690068.1"/>
</dbReference>
<dbReference type="GeneID" id="68106569"/>
<organism evidence="3 4">
    <name type="scientific">Naegleria lovaniensis</name>
    <name type="common">Amoeba</name>
    <dbReference type="NCBI Taxonomy" id="51637"/>
    <lineage>
        <taxon>Eukaryota</taxon>
        <taxon>Discoba</taxon>
        <taxon>Heterolobosea</taxon>
        <taxon>Tetramitia</taxon>
        <taxon>Eutetramitia</taxon>
        <taxon>Vahlkampfiidae</taxon>
        <taxon>Naegleria</taxon>
    </lineage>
</organism>
<proteinExistence type="predicted"/>